<organism evidence="1">
    <name type="scientific">Anguilla anguilla</name>
    <name type="common">European freshwater eel</name>
    <name type="synonym">Muraena anguilla</name>
    <dbReference type="NCBI Taxonomy" id="7936"/>
    <lineage>
        <taxon>Eukaryota</taxon>
        <taxon>Metazoa</taxon>
        <taxon>Chordata</taxon>
        <taxon>Craniata</taxon>
        <taxon>Vertebrata</taxon>
        <taxon>Euteleostomi</taxon>
        <taxon>Actinopterygii</taxon>
        <taxon>Neopterygii</taxon>
        <taxon>Teleostei</taxon>
        <taxon>Anguilliformes</taxon>
        <taxon>Anguillidae</taxon>
        <taxon>Anguilla</taxon>
    </lineage>
</organism>
<reference evidence="1" key="2">
    <citation type="journal article" date="2015" name="Fish Shellfish Immunol.">
        <title>Early steps in the European eel (Anguilla anguilla)-Vibrio vulnificus interaction in the gills: Role of the RtxA13 toxin.</title>
        <authorList>
            <person name="Callol A."/>
            <person name="Pajuelo D."/>
            <person name="Ebbesson L."/>
            <person name="Teles M."/>
            <person name="MacKenzie S."/>
            <person name="Amaro C."/>
        </authorList>
    </citation>
    <scope>NUCLEOTIDE SEQUENCE</scope>
</reference>
<accession>A0A0E9RR64</accession>
<evidence type="ECO:0000313" key="1">
    <source>
        <dbReference type="EMBL" id="JAH31696.1"/>
    </source>
</evidence>
<proteinExistence type="predicted"/>
<sequence>MKECLPLVLRHGYKQETTPAHGLTYGGVR</sequence>
<dbReference type="EMBL" id="GBXM01076881">
    <property type="protein sequence ID" value="JAH31696.1"/>
    <property type="molecule type" value="Transcribed_RNA"/>
</dbReference>
<name>A0A0E9RR64_ANGAN</name>
<protein>
    <submittedName>
        <fullName evidence="1">Uncharacterized protein</fullName>
    </submittedName>
</protein>
<dbReference type="AlphaFoldDB" id="A0A0E9RR64"/>
<reference evidence="1" key="1">
    <citation type="submission" date="2014-11" db="EMBL/GenBank/DDBJ databases">
        <authorList>
            <person name="Amaro Gonzalez C."/>
        </authorList>
    </citation>
    <scope>NUCLEOTIDE SEQUENCE</scope>
</reference>